<organism evidence="1 2">
    <name type="scientific">Sphagnum jensenii</name>
    <dbReference type="NCBI Taxonomy" id="128206"/>
    <lineage>
        <taxon>Eukaryota</taxon>
        <taxon>Viridiplantae</taxon>
        <taxon>Streptophyta</taxon>
        <taxon>Embryophyta</taxon>
        <taxon>Bryophyta</taxon>
        <taxon>Sphagnophytina</taxon>
        <taxon>Sphagnopsida</taxon>
        <taxon>Sphagnales</taxon>
        <taxon>Sphagnaceae</taxon>
        <taxon>Sphagnum</taxon>
    </lineage>
</organism>
<keyword evidence="2" id="KW-1185">Reference proteome</keyword>
<name>A0ABP1A9I5_9BRYO</name>
<protein>
    <submittedName>
        <fullName evidence="1">Uncharacterized protein</fullName>
    </submittedName>
</protein>
<gene>
    <name evidence="1" type="ORF">CSSPJE1EN2_LOCUS2171</name>
</gene>
<proteinExistence type="predicted"/>
<sequence length="96" mass="10428">MDHSHLINTTKIGPNKHASRSDFIALALEKIPRERRYDLHRSGAVVGGEEGEEIVILLMFSFQVLRNTSEGSAAHSLEPQGPGKLAIASIGGGYFK</sequence>
<dbReference type="EMBL" id="OZ023711">
    <property type="protein sequence ID" value="CAK9859176.1"/>
    <property type="molecule type" value="Genomic_DNA"/>
</dbReference>
<evidence type="ECO:0000313" key="1">
    <source>
        <dbReference type="EMBL" id="CAK9859176.1"/>
    </source>
</evidence>
<evidence type="ECO:0000313" key="2">
    <source>
        <dbReference type="Proteomes" id="UP001497522"/>
    </source>
</evidence>
<dbReference type="Proteomes" id="UP001497522">
    <property type="component" value="Chromosome 10"/>
</dbReference>
<accession>A0ABP1A9I5</accession>
<reference evidence="1" key="1">
    <citation type="submission" date="2024-03" db="EMBL/GenBank/DDBJ databases">
        <authorList>
            <consortium name="ELIXIR-Norway"/>
            <consortium name="Elixir Norway"/>
        </authorList>
    </citation>
    <scope>NUCLEOTIDE SEQUENCE</scope>
</reference>